<dbReference type="InterPro" id="IPR001296">
    <property type="entry name" value="Glyco_trans_1"/>
</dbReference>
<accession>A0A840U4S6</accession>
<reference evidence="4 5" key="1">
    <citation type="submission" date="2020-08" db="EMBL/GenBank/DDBJ databases">
        <title>Genomic Encyclopedia of Type Strains, Phase IV (KMG-IV): sequencing the most valuable type-strain genomes for metagenomic binning, comparative biology and taxonomic classification.</title>
        <authorList>
            <person name="Goeker M."/>
        </authorList>
    </citation>
    <scope>NUCLEOTIDE SEQUENCE [LARGE SCALE GENOMIC DNA]</scope>
    <source>
        <strain evidence="4 5">DSM 22359</strain>
    </source>
</reference>
<evidence type="ECO:0000256" key="1">
    <source>
        <dbReference type="SAM" id="Phobius"/>
    </source>
</evidence>
<dbReference type="PANTHER" id="PTHR45947">
    <property type="entry name" value="SULFOQUINOVOSYL TRANSFERASE SQD2"/>
    <property type="match status" value="1"/>
</dbReference>
<keyword evidence="1" id="KW-0812">Transmembrane</keyword>
<keyword evidence="4" id="KW-0808">Transferase</keyword>
<evidence type="ECO:0000259" key="3">
    <source>
        <dbReference type="Pfam" id="PF13439"/>
    </source>
</evidence>
<dbReference type="InterPro" id="IPR029052">
    <property type="entry name" value="Metallo-depent_PP-like"/>
</dbReference>
<feature type="transmembrane region" description="Helical" evidence="1">
    <location>
        <begin position="296"/>
        <end position="323"/>
    </location>
</feature>
<dbReference type="GO" id="GO:0016757">
    <property type="term" value="F:glycosyltransferase activity"/>
    <property type="evidence" value="ECO:0007669"/>
    <property type="project" value="InterPro"/>
</dbReference>
<keyword evidence="1" id="KW-1133">Transmembrane helix</keyword>
<feature type="domain" description="Glycosyl transferase family 1" evidence="2">
    <location>
        <begin position="546"/>
        <end position="710"/>
    </location>
</feature>
<protein>
    <submittedName>
        <fullName evidence="4">Glycosyltransferase involved in cell wall biosynthesis</fullName>
    </submittedName>
</protein>
<evidence type="ECO:0000313" key="4">
    <source>
        <dbReference type="EMBL" id="MBB5320139.1"/>
    </source>
</evidence>
<proteinExistence type="predicted"/>
<dbReference type="EMBL" id="JACHFE010000001">
    <property type="protein sequence ID" value="MBB5320139.1"/>
    <property type="molecule type" value="Genomic_DNA"/>
</dbReference>
<dbReference type="SUPFAM" id="SSF53756">
    <property type="entry name" value="UDP-Glycosyltransferase/glycogen phosphorylase"/>
    <property type="match status" value="1"/>
</dbReference>
<dbReference type="RefSeq" id="WP_183699621.1">
    <property type="nucleotide sequence ID" value="NZ_JACHFE010000001.1"/>
</dbReference>
<sequence length="751" mass="86196">MTHRNPLKILFYLCLAITVSLVAYKFYLNFFKQDFEAVHSEQVERIYQRTPPGSGVRFAVVGNINNSVGVFEKRIIPELNNAGLDFLVSAGNAVSGGGEDKYRALYGTLGRLDIPYLLTFGQHEYEEFGSFRFYEHMGPHYFSVRTGNTRLIFLDSTGKTPWRWQIRWLRDLLNQDTSNARILFVGHPVMQPDNPTLFASEDDYLQPEAFRTALMNVARSYDIDMVFSANLATYDEQAVDGTQYITTGGAGGLVLNTENSFYHYVEVSVSPDGEVQHQLHRMDIGQHPVWKRLEGLWFFVYSLFYTGFLNFILLVAVFVAITIKLYQIIFIGRNYYPDYDLDPTPWLEKPLRVAMFTNNYLPFIGGVPISIERLRRGLRSLGDRILVVAPRYKDQPEQEDNVLRVPSLLAMGEKREFRLANIFLGRIRKRVRAFVPDIIHLHHPFWLGSLGLFMARRLKVPAVYTYHTRLEHYAHFVPLPGMLFRNLISHALIKRFANRCDSVIVPTYSTEEYLRMIGVTTPTFVQPTGIEFERFQSVATDQVEALRTELGLTDEKVFVSVSRLSNEKNIDFMIEAIDRLRRETDVPFRFLMIGEGHQHERLQKKIEDLNLTGHFQLVGAIKPDEMALWYSLGDAFLFASKSETQGMVILEAMSAGLPVVAVRSSGIEDVVRDGHNGYKTPENQTQWQARAQQLLEDDELRKTLSDKARAFAADYSVAQFARDVRTIYATTLAAYQKRSQTRHTRDLGRSD</sequence>
<comment type="caution">
    <text evidence="4">The sequence shown here is derived from an EMBL/GenBank/DDBJ whole genome shotgun (WGS) entry which is preliminary data.</text>
</comment>
<feature type="domain" description="Glycosyltransferase subfamily 4-like N-terminal" evidence="3">
    <location>
        <begin position="364"/>
        <end position="534"/>
    </location>
</feature>
<dbReference type="Pfam" id="PF13439">
    <property type="entry name" value="Glyco_transf_4"/>
    <property type="match status" value="1"/>
</dbReference>
<dbReference type="InterPro" id="IPR028098">
    <property type="entry name" value="Glyco_trans_4-like_N"/>
</dbReference>
<evidence type="ECO:0000313" key="5">
    <source>
        <dbReference type="Proteomes" id="UP000591735"/>
    </source>
</evidence>
<dbReference type="Pfam" id="PF00534">
    <property type="entry name" value="Glycos_transf_1"/>
    <property type="match status" value="1"/>
</dbReference>
<dbReference type="SUPFAM" id="SSF56300">
    <property type="entry name" value="Metallo-dependent phosphatases"/>
    <property type="match status" value="1"/>
</dbReference>
<dbReference type="InterPro" id="IPR050194">
    <property type="entry name" value="Glycosyltransferase_grp1"/>
</dbReference>
<keyword evidence="1" id="KW-0472">Membrane</keyword>
<keyword evidence="5" id="KW-1185">Reference proteome</keyword>
<evidence type="ECO:0000259" key="2">
    <source>
        <dbReference type="Pfam" id="PF00534"/>
    </source>
</evidence>
<dbReference type="AlphaFoldDB" id="A0A840U4S6"/>
<dbReference type="Gene3D" id="3.40.50.2000">
    <property type="entry name" value="Glycogen Phosphorylase B"/>
    <property type="match status" value="2"/>
</dbReference>
<feature type="transmembrane region" description="Helical" evidence="1">
    <location>
        <begin position="9"/>
        <end position="27"/>
    </location>
</feature>
<organism evidence="4 5">
    <name type="scientific">Marinobacter oulmenensis</name>
    <dbReference type="NCBI Taxonomy" id="643747"/>
    <lineage>
        <taxon>Bacteria</taxon>
        <taxon>Pseudomonadati</taxon>
        <taxon>Pseudomonadota</taxon>
        <taxon>Gammaproteobacteria</taxon>
        <taxon>Pseudomonadales</taxon>
        <taxon>Marinobacteraceae</taxon>
        <taxon>Marinobacter</taxon>
    </lineage>
</organism>
<dbReference type="Gene3D" id="3.60.21.10">
    <property type="match status" value="1"/>
</dbReference>
<dbReference type="PANTHER" id="PTHR45947:SF3">
    <property type="entry name" value="SULFOQUINOVOSYL TRANSFERASE SQD2"/>
    <property type="match status" value="1"/>
</dbReference>
<name>A0A840U4S6_9GAMM</name>
<dbReference type="Proteomes" id="UP000591735">
    <property type="component" value="Unassembled WGS sequence"/>
</dbReference>
<gene>
    <name evidence="4" type="ORF">HNR38_000607</name>
</gene>